<proteinExistence type="predicted"/>
<evidence type="ECO:0000313" key="1">
    <source>
        <dbReference type="EMBL" id="KAI7954828.1"/>
    </source>
</evidence>
<reference evidence="1 2" key="3">
    <citation type="journal article" date="2022" name="Microbiol. Spectr.">
        <title>Folding features and dynamics of 3D genome architecture in plant fungal pathogens.</title>
        <authorList>
            <person name="Xia C."/>
        </authorList>
    </citation>
    <scope>NUCLEOTIDE SEQUENCE [LARGE SCALE GENOMIC DNA]</scope>
    <source>
        <strain evidence="1 2">93-210</strain>
    </source>
</reference>
<reference evidence="2" key="1">
    <citation type="journal article" date="2018" name="BMC Genomics">
        <title>Genomic insights into host adaptation between the wheat stripe rust pathogen (Puccinia striiformis f. sp. tritici) and the barley stripe rust pathogen (Puccinia striiformis f. sp. hordei).</title>
        <authorList>
            <person name="Xia C."/>
            <person name="Wang M."/>
            <person name="Yin C."/>
            <person name="Cornejo O.E."/>
            <person name="Hulbert S.H."/>
            <person name="Chen X."/>
        </authorList>
    </citation>
    <scope>NUCLEOTIDE SEQUENCE [LARGE SCALE GENOMIC DNA]</scope>
    <source>
        <strain evidence="2">93-210</strain>
    </source>
</reference>
<sequence>MFLSTHYSTSDLRLINRRISDVPMEPVTRTSSTYVSALLGHFESCTCPSGVDLDMVDDYFGYHCDHRQLFVRNALIFPQRHWNYSDHGGPYPCHMCHKVFNHRPQLDYHLKSPKHKNHGENPYICPSNRCGEANLTLHRATESCETSYMYELNKLIDQLCMMVAQL</sequence>
<gene>
    <name evidence="1" type="ORF">MJO28_005228</name>
</gene>
<dbReference type="EMBL" id="CM045869">
    <property type="protein sequence ID" value="KAI7954828.1"/>
    <property type="molecule type" value="Genomic_DNA"/>
</dbReference>
<organism evidence="1 2">
    <name type="scientific">Puccinia striiformis f. sp. tritici</name>
    <dbReference type="NCBI Taxonomy" id="168172"/>
    <lineage>
        <taxon>Eukaryota</taxon>
        <taxon>Fungi</taxon>
        <taxon>Dikarya</taxon>
        <taxon>Basidiomycota</taxon>
        <taxon>Pucciniomycotina</taxon>
        <taxon>Pucciniomycetes</taxon>
        <taxon>Pucciniales</taxon>
        <taxon>Pucciniaceae</taxon>
        <taxon>Puccinia</taxon>
    </lineage>
</organism>
<protein>
    <submittedName>
        <fullName evidence="1">Uncharacterized protein</fullName>
    </submittedName>
</protein>
<evidence type="ECO:0000313" key="2">
    <source>
        <dbReference type="Proteomes" id="UP001060170"/>
    </source>
</evidence>
<dbReference type="Proteomes" id="UP001060170">
    <property type="component" value="Chromosome 5"/>
</dbReference>
<comment type="caution">
    <text evidence="1">The sequence shown here is derived from an EMBL/GenBank/DDBJ whole genome shotgun (WGS) entry which is preliminary data.</text>
</comment>
<accession>A0ACC0EJN4</accession>
<keyword evidence="2" id="KW-1185">Reference proteome</keyword>
<reference evidence="2" key="2">
    <citation type="journal article" date="2018" name="Mol. Plant Microbe Interact.">
        <title>Genome sequence resources for the wheat stripe rust pathogen (Puccinia striiformis f. sp. tritici) and the barley stripe rust pathogen (Puccinia striiformis f. sp. hordei).</title>
        <authorList>
            <person name="Xia C."/>
            <person name="Wang M."/>
            <person name="Yin C."/>
            <person name="Cornejo O.E."/>
            <person name="Hulbert S.H."/>
            <person name="Chen X."/>
        </authorList>
    </citation>
    <scope>NUCLEOTIDE SEQUENCE [LARGE SCALE GENOMIC DNA]</scope>
    <source>
        <strain evidence="2">93-210</strain>
    </source>
</reference>
<name>A0ACC0EJN4_9BASI</name>